<reference evidence="3 4" key="1">
    <citation type="submission" date="2023-07" db="EMBL/GenBank/DDBJ databases">
        <title>Genomic Encyclopedia of Type Strains, Phase IV (KMG-IV): sequencing the most valuable type-strain genomes for metagenomic binning, comparative biology and taxonomic classification.</title>
        <authorList>
            <person name="Goeker M."/>
        </authorList>
    </citation>
    <scope>NUCLEOTIDE SEQUENCE [LARGE SCALE GENOMIC DNA]</scope>
    <source>
        <strain evidence="3 4">DSM 14914</strain>
    </source>
</reference>
<dbReference type="Proteomes" id="UP001242811">
    <property type="component" value="Unassembled WGS sequence"/>
</dbReference>
<evidence type="ECO:0000313" key="4">
    <source>
        <dbReference type="Proteomes" id="UP001242811"/>
    </source>
</evidence>
<dbReference type="NCBIfam" id="NF001095">
    <property type="entry name" value="PRK00124.1"/>
    <property type="match status" value="1"/>
</dbReference>
<dbReference type="EMBL" id="JAUSWA010000005">
    <property type="protein sequence ID" value="MDQ0493103.1"/>
    <property type="molecule type" value="Genomic_DNA"/>
</dbReference>
<comment type="caution">
    <text evidence="3">The sequence shown here is derived from an EMBL/GenBank/DDBJ whole genome shotgun (WGS) entry which is preliminary data.</text>
</comment>
<dbReference type="PANTHER" id="PTHR35146:SF1">
    <property type="entry name" value="UPF0178 PROTEIN YAII"/>
    <property type="match status" value="1"/>
</dbReference>
<comment type="similarity">
    <text evidence="1 2">Belongs to the UPF0178 family.</text>
</comment>
<dbReference type="InterPro" id="IPR003791">
    <property type="entry name" value="UPF0178"/>
</dbReference>
<evidence type="ECO:0000256" key="1">
    <source>
        <dbReference type="ARBA" id="ARBA00008522"/>
    </source>
</evidence>
<dbReference type="HAMAP" id="MF_00489">
    <property type="entry name" value="UPF0178"/>
    <property type="match status" value="1"/>
</dbReference>
<accession>A0ABU0KXY2</accession>
<keyword evidence="4" id="KW-1185">Reference proteome</keyword>
<name>A0ABU0KXY2_9BACL</name>
<organism evidence="3 4">
    <name type="scientific">Paenibacillus brasilensis</name>
    <dbReference type="NCBI Taxonomy" id="128574"/>
    <lineage>
        <taxon>Bacteria</taxon>
        <taxon>Bacillati</taxon>
        <taxon>Bacillota</taxon>
        <taxon>Bacilli</taxon>
        <taxon>Bacillales</taxon>
        <taxon>Paenibacillaceae</taxon>
        <taxon>Paenibacillus</taxon>
    </lineage>
</organism>
<gene>
    <name evidence="3" type="ORF">QOZ95_001259</name>
</gene>
<dbReference type="Pfam" id="PF02639">
    <property type="entry name" value="DUF188"/>
    <property type="match status" value="1"/>
</dbReference>
<proteinExistence type="inferred from homology"/>
<evidence type="ECO:0000313" key="3">
    <source>
        <dbReference type="EMBL" id="MDQ0493103.1"/>
    </source>
</evidence>
<dbReference type="PANTHER" id="PTHR35146">
    <property type="entry name" value="UPF0178 PROTEIN YAII"/>
    <property type="match status" value="1"/>
</dbReference>
<evidence type="ECO:0000256" key="2">
    <source>
        <dbReference type="HAMAP-Rule" id="MF_00489"/>
    </source>
</evidence>
<sequence>MGINIRNGVRVILHPFRILLESTWRWVMLVEISGNLSGIRIVVDGDACPVKSEIADTASRFHVEVIMVSSYDHLIQGSEGVTVVKVDRSDQSADLYIANHIRRGDIVTTNDYGLAALALAKGCEVMSFRGAMYRNDSIDFMLDRRHTSAKERKKGRYGKGPKPFTLEDREVFQHKLTKLLLLLQENE</sequence>
<protein>
    <recommendedName>
        <fullName evidence="2">UPF0178 protein QOZ95_001259</fullName>
    </recommendedName>
</protein>